<feature type="transmembrane region" description="Helical" evidence="1">
    <location>
        <begin position="60"/>
        <end position="82"/>
    </location>
</feature>
<reference evidence="3" key="1">
    <citation type="submission" date="2018-08" db="EMBL/GenBank/DDBJ databases">
        <authorList>
            <person name="Zhang J."/>
            <person name="Du Z.-J."/>
        </authorList>
    </citation>
    <scope>NUCLEOTIDE SEQUENCE [LARGE SCALE GENOMIC DNA]</scope>
    <source>
        <strain evidence="3">KCTC 52655</strain>
    </source>
</reference>
<organism evidence="2 3">
    <name type="scientific">Alteromonas aestuariivivens</name>
    <dbReference type="NCBI Taxonomy" id="1938339"/>
    <lineage>
        <taxon>Bacteria</taxon>
        <taxon>Pseudomonadati</taxon>
        <taxon>Pseudomonadota</taxon>
        <taxon>Gammaproteobacteria</taxon>
        <taxon>Alteromonadales</taxon>
        <taxon>Alteromonadaceae</taxon>
        <taxon>Alteromonas/Salinimonas group</taxon>
        <taxon>Alteromonas</taxon>
    </lineage>
</organism>
<dbReference type="RefSeq" id="WP_115594004.1">
    <property type="nucleotide sequence ID" value="NZ_QRHA01000010.1"/>
</dbReference>
<dbReference type="EMBL" id="QRHA01000010">
    <property type="protein sequence ID" value="RDV24482.1"/>
    <property type="molecule type" value="Genomic_DNA"/>
</dbReference>
<dbReference type="AlphaFoldDB" id="A0A3D8M5Q1"/>
<keyword evidence="1" id="KW-1133">Transmembrane helix</keyword>
<proteinExistence type="predicted"/>
<gene>
    <name evidence="2" type="ORF">DXV75_13745</name>
</gene>
<keyword evidence="1" id="KW-0472">Membrane</keyword>
<keyword evidence="3" id="KW-1185">Reference proteome</keyword>
<name>A0A3D8M5Q1_9ALTE</name>
<evidence type="ECO:0000256" key="1">
    <source>
        <dbReference type="SAM" id="Phobius"/>
    </source>
</evidence>
<accession>A0A3D8M5Q1</accession>
<sequence length="96" mass="10816">MANAEHEAKDNASIVVHTVIFTIAIPNTPKTSEAVKSLPRQPDLCLFIFIKRAFRAERKIGMYTWVFFSILFKFVVAISAGVKVAPLCEYHNAMDE</sequence>
<evidence type="ECO:0000313" key="3">
    <source>
        <dbReference type="Proteomes" id="UP000256561"/>
    </source>
</evidence>
<protein>
    <submittedName>
        <fullName evidence="2">Uncharacterized protein</fullName>
    </submittedName>
</protein>
<dbReference type="Proteomes" id="UP000256561">
    <property type="component" value="Unassembled WGS sequence"/>
</dbReference>
<keyword evidence="1" id="KW-0812">Transmembrane</keyword>
<comment type="caution">
    <text evidence="2">The sequence shown here is derived from an EMBL/GenBank/DDBJ whole genome shotgun (WGS) entry which is preliminary data.</text>
</comment>
<evidence type="ECO:0000313" key="2">
    <source>
        <dbReference type="EMBL" id="RDV24482.1"/>
    </source>
</evidence>